<keyword evidence="5" id="KW-1185">Reference proteome</keyword>
<dbReference type="Proteomes" id="UP000095463">
    <property type="component" value="Unassembled WGS sequence"/>
</dbReference>
<dbReference type="InterPro" id="IPR029045">
    <property type="entry name" value="ClpP/crotonase-like_dom_sf"/>
</dbReference>
<evidence type="ECO:0000256" key="1">
    <source>
        <dbReference type="SAM" id="SignalP"/>
    </source>
</evidence>
<feature type="domain" description="SPOR" evidence="3">
    <location>
        <begin position="432"/>
        <end position="505"/>
    </location>
</feature>
<accession>A0A1E5XSG9</accession>
<dbReference type="Pfam" id="PF01471">
    <property type="entry name" value="PG_binding_1"/>
    <property type="match status" value="1"/>
</dbReference>
<reference evidence="4 5" key="1">
    <citation type="journal article" date="2015" name="Genome Announc.">
        <title>Genome Assemblies of Three Soil-Associated Devosia species: D. insulae, D. limi, and D. soli.</title>
        <authorList>
            <person name="Hassan Y.I."/>
            <person name="Lepp D."/>
            <person name="Zhou T."/>
        </authorList>
    </citation>
    <scope>NUCLEOTIDE SEQUENCE [LARGE SCALE GENOMIC DNA]</scope>
    <source>
        <strain evidence="4 5">DS-56</strain>
    </source>
</reference>
<feature type="domain" description="Peptidoglycan binding-like" evidence="2">
    <location>
        <begin position="37"/>
        <end position="85"/>
    </location>
</feature>
<organism evidence="4 5">
    <name type="scientific">Devosia insulae DS-56</name>
    <dbReference type="NCBI Taxonomy" id="1116389"/>
    <lineage>
        <taxon>Bacteria</taxon>
        <taxon>Pseudomonadati</taxon>
        <taxon>Pseudomonadota</taxon>
        <taxon>Alphaproteobacteria</taxon>
        <taxon>Hyphomicrobiales</taxon>
        <taxon>Devosiaceae</taxon>
        <taxon>Devosia</taxon>
    </lineage>
</organism>
<dbReference type="InterPro" id="IPR036366">
    <property type="entry name" value="PGBDSf"/>
</dbReference>
<evidence type="ECO:0000313" key="4">
    <source>
        <dbReference type="EMBL" id="OEO31513.1"/>
    </source>
</evidence>
<dbReference type="AlphaFoldDB" id="A0A1E5XSG9"/>
<dbReference type="RefSeq" id="WP_069909320.1">
    <property type="nucleotide sequence ID" value="NZ_LAJE02000156.1"/>
</dbReference>
<dbReference type="InterPro" id="IPR036365">
    <property type="entry name" value="PGBD-like_sf"/>
</dbReference>
<dbReference type="InterPro" id="IPR002477">
    <property type="entry name" value="Peptidoglycan-bd-like"/>
</dbReference>
<feature type="signal peptide" evidence="1">
    <location>
        <begin position="1"/>
        <end position="21"/>
    </location>
</feature>
<gene>
    <name evidence="4" type="ORF">VW23_015945</name>
</gene>
<keyword evidence="1" id="KW-0732">Signal</keyword>
<protein>
    <recommendedName>
        <fullName evidence="6">Peptidoglycan binding-like domain-containing protein</fullName>
    </recommendedName>
</protein>
<proteinExistence type="predicted"/>
<dbReference type="SUPFAM" id="SSF52096">
    <property type="entry name" value="ClpP/crotonase"/>
    <property type="match status" value="1"/>
</dbReference>
<dbReference type="Gene3D" id="1.10.101.10">
    <property type="entry name" value="PGBD-like superfamily/PGBD"/>
    <property type="match status" value="1"/>
</dbReference>
<feature type="chain" id="PRO_5009190462" description="Peptidoglycan binding-like domain-containing protein" evidence="1">
    <location>
        <begin position="22"/>
        <end position="509"/>
    </location>
</feature>
<dbReference type="EMBL" id="LAJE02000156">
    <property type="protein sequence ID" value="OEO31513.1"/>
    <property type="molecule type" value="Genomic_DNA"/>
</dbReference>
<evidence type="ECO:0008006" key="6">
    <source>
        <dbReference type="Google" id="ProtNLM"/>
    </source>
</evidence>
<dbReference type="SUPFAM" id="SSF47090">
    <property type="entry name" value="PGBD-like"/>
    <property type="match status" value="1"/>
</dbReference>
<dbReference type="InterPro" id="IPR007730">
    <property type="entry name" value="SPOR-like_dom"/>
</dbReference>
<comment type="caution">
    <text evidence="4">The sequence shown here is derived from an EMBL/GenBank/DDBJ whole genome shotgun (WGS) entry which is preliminary data.</text>
</comment>
<evidence type="ECO:0000313" key="5">
    <source>
        <dbReference type="Proteomes" id="UP000095463"/>
    </source>
</evidence>
<name>A0A1E5XSG9_9HYPH</name>
<dbReference type="Pfam" id="PF05036">
    <property type="entry name" value="SPOR"/>
    <property type="match status" value="1"/>
</dbReference>
<sequence length="509" mass="54838">MRNAFRLLLWLLLLWASTAAAYASFDDSKLWFERLSDDERSATQTDLILLGHYQYLVDGQFGRGTFEAIAAFQKSQGRAGTGVLTDFERRSLRDQAGQVDSRLGIELVSDTPAHVAMMIPLRLLSIRNPTDAGTSYVSEDGEFSLETMHVSLADQSFEALLDVMTSPDPERTVTYRSFGAGRFVVSGQIGDYSFYTMFVSAAGEAVGYSLAWGKDYAHEGAVTSVYIASHFTPLGNLPPPDELKKAEGTGGAPPRGAFVLPEDQPELILLNADITDQTSAEFDRALAARPNVRVVALNSPGGSVDSALKMADEIHKRRLTTFVPRDMGCYSACAYIFFAGIDRQAEGELGVHQISAEVADLVLAQTTLGDVLDALEEFGVHQQVISHMLRTPPDDMYVFSPAELSEFGILSGDPLSITVALEQPADPATGGGAAIVYLSSQSNAAEAERSRSYIEGRWSTLFGETRPEVESAGDIFRVQLPAPSLERANAICAAIKADGGGCYVTAAGS</sequence>
<dbReference type="GO" id="GO:0042834">
    <property type="term" value="F:peptidoglycan binding"/>
    <property type="evidence" value="ECO:0007669"/>
    <property type="project" value="InterPro"/>
</dbReference>
<evidence type="ECO:0000259" key="2">
    <source>
        <dbReference type="Pfam" id="PF01471"/>
    </source>
</evidence>
<dbReference type="Gene3D" id="3.90.226.10">
    <property type="entry name" value="2-enoyl-CoA Hydratase, Chain A, domain 1"/>
    <property type="match status" value="1"/>
</dbReference>
<evidence type="ECO:0000259" key="3">
    <source>
        <dbReference type="Pfam" id="PF05036"/>
    </source>
</evidence>
<dbReference type="OrthoDB" id="200022at2"/>